<evidence type="ECO:0000313" key="3">
    <source>
        <dbReference type="EMBL" id="THG98923.1"/>
    </source>
</evidence>
<feature type="compositionally biased region" description="Low complexity" evidence="2">
    <location>
        <begin position="462"/>
        <end position="473"/>
    </location>
</feature>
<evidence type="ECO:0000256" key="1">
    <source>
        <dbReference type="SAM" id="Coils"/>
    </source>
</evidence>
<feature type="region of interest" description="Disordered" evidence="2">
    <location>
        <begin position="362"/>
        <end position="418"/>
    </location>
</feature>
<feature type="compositionally biased region" description="Low complexity" evidence="2">
    <location>
        <begin position="829"/>
        <end position="838"/>
    </location>
</feature>
<feature type="compositionally biased region" description="Low complexity" evidence="2">
    <location>
        <begin position="727"/>
        <end position="821"/>
    </location>
</feature>
<comment type="caution">
    <text evidence="3">The sequence shown here is derived from an EMBL/GenBank/DDBJ whole genome shotgun (WGS) entry which is preliminary data.</text>
</comment>
<sequence>MFKPKKARATVLMHDRERKPRLGMADKGDAKDKTEEDLKSVKPYAGRGGMKKLLAKRRLEEQEEQKEARLMRLSVIEEDEEETELQKKAENLNDKFMKEFEQPVGQPEPEPPRPTIGGLMEDEDDAMDDDGTREAERKMLEEAAKKAPTFNVPAGFSFAKDTTPIKHDSTNAKEPPIAALPFSLTRSAASTSGIASQLSTLAPEPRSVPTNGFLESAPAPPPPVIMVADSQPVSAPAPSTPVLATAPQVAPISPSPAASVASASSSVPNFFTNSAFLSKPNASITTPTFSLTAPSSSPSAIVQTGTSLGNASAGVESTPGLKSSAPALGSFFGTSSSLEHRPNTVNALTVVPMLGPSGFGNKAPSATYSSSAPAAPSVDITPAAASHPATASSNPTLFSFGPKAPESEKTTAAATPFSFGAPAKPAEAHNASLFNLGAKLEPAKQSDVGTTSEVESTSLFGAPTTPATQPSAPFGNIEASSGDNKTEPLKAPFAFGQPATTSTPAPTIEAPKPLFGGNTSPFTFGQPSAAPTIVEPPKSPFTFGSTPSTPVGDKQPFSFGRSSAAPASSSALFGQAPPSAVNGTDTTAKPFTFGGGNATAQPVTPPKNNESEIMMDESPTRGSGMEMNGSKPEESKLNSGFPFATTPFSSSGQNNPTPFGFGSSSAAPTSNSFGSSTSVSNPFGAKIEAKSAEKPSTGFGGFGQPSSSSNSLFGQKAPEAPPLARGFSFGSPATPTTPAASFAFGAPPITQSNSFGQPASAASSAPASPFGQPTQSNAFNFASTPASASTTAPSNLFAFGGSQPASPAAANAGLPAQNGSGFTFGGGSSTPSTAQTSSPFGAPSSLPQSGGPFFTVGSAPPPAQGNRPTRKLPTRRGGKR</sequence>
<keyword evidence="1" id="KW-0175">Coiled coil</keyword>
<feature type="compositionally biased region" description="Polar residues" evidence="2">
    <location>
        <begin position="517"/>
        <end position="526"/>
    </location>
</feature>
<accession>A0A4S4KL06</accession>
<feature type="compositionally biased region" description="Low complexity" evidence="2">
    <location>
        <begin position="363"/>
        <end position="396"/>
    </location>
</feature>
<feature type="region of interest" description="Disordered" evidence="2">
    <location>
        <begin position="444"/>
        <end position="880"/>
    </location>
</feature>
<feature type="compositionally biased region" description="Low complexity" evidence="2">
    <location>
        <begin position="704"/>
        <end position="714"/>
    </location>
</feature>
<feature type="compositionally biased region" description="Low complexity" evidence="2">
    <location>
        <begin position="668"/>
        <end position="683"/>
    </location>
</feature>
<keyword evidence="4" id="KW-1185">Reference proteome</keyword>
<feature type="compositionally biased region" description="Polar residues" evidence="2">
    <location>
        <begin position="598"/>
        <end position="608"/>
    </location>
</feature>
<feature type="region of interest" description="Disordered" evidence="2">
    <location>
        <begin position="195"/>
        <end position="217"/>
    </location>
</feature>
<dbReference type="EMBL" id="SGPJ01000099">
    <property type="protein sequence ID" value="THG98923.1"/>
    <property type="molecule type" value="Genomic_DNA"/>
</dbReference>
<evidence type="ECO:0000313" key="4">
    <source>
        <dbReference type="Proteomes" id="UP000309038"/>
    </source>
</evidence>
<gene>
    <name evidence="3" type="ORF">EW026_g3342</name>
</gene>
<feature type="compositionally biased region" description="Basic residues" evidence="2">
    <location>
        <begin position="868"/>
        <end position="880"/>
    </location>
</feature>
<feature type="compositionally biased region" description="Polar residues" evidence="2">
    <location>
        <begin position="447"/>
        <end position="459"/>
    </location>
</feature>
<feature type="compositionally biased region" description="Acidic residues" evidence="2">
    <location>
        <begin position="120"/>
        <end position="129"/>
    </location>
</feature>
<feature type="compositionally biased region" description="Polar residues" evidence="2">
    <location>
        <begin position="292"/>
        <end position="310"/>
    </location>
</feature>
<protein>
    <submittedName>
        <fullName evidence="3">Uncharacterized protein</fullName>
    </submittedName>
</protein>
<reference evidence="3 4" key="1">
    <citation type="submission" date="2019-02" db="EMBL/GenBank/DDBJ databases">
        <title>Genome sequencing of the rare red list fungi Phlebia centrifuga.</title>
        <authorList>
            <person name="Buettner E."/>
            <person name="Kellner H."/>
        </authorList>
    </citation>
    <scope>NUCLEOTIDE SEQUENCE [LARGE SCALE GENOMIC DNA]</scope>
    <source>
        <strain evidence="3 4">DSM 108282</strain>
    </source>
</reference>
<evidence type="ECO:0000256" key="2">
    <source>
        <dbReference type="SAM" id="MobiDB-lite"/>
    </source>
</evidence>
<feature type="region of interest" description="Disordered" evidence="2">
    <location>
        <begin position="100"/>
        <end position="134"/>
    </location>
</feature>
<feature type="region of interest" description="Disordered" evidence="2">
    <location>
        <begin position="292"/>
        <end position="321"/>
    </location>
</feature>
<feature type="region of interest" description="Disordered" evidence="2">
    <location>
        <begin position="153"/>
        <end position="174"/>
    </location>
</feature>
<organism evidence="3 4">
    <name type="scientific">Hermanssonia centrifuga</name>
    <dbReference type="NCBI Taxonomy" id="98765"/>
    <lineage>
        <taxon>Eukaryota</taxon>
        <taxon>Fungi</taxon>
        <taxon>Dikarya</taxon>
        <taxon>Basidiomycota</taxon>
        <taxon>Agaricomycotina</taxon>
        <taxon>Agaricomycetes</taxon>
        <taxon>Polyporales</taxon>
        <taxon>Meruliaceae</taxon>
        <taxon>Hermanssonia</taxon>
    </lineage>
</organism>
<name>A0A4S4KL06_9APHY</name>
<dbReference type="AlphaFoldDB" id="A0A4S4KL06"/>
<feature type="compositionally biased region" description="Polar residues" evidence="2">
    <location>
        <begin position="646"/>
        <end position="667"/>
    </location>
</feature>
<feature type="compositionally biased region" description="Basic and acidic residues" evidence="2">
    <location>
        <begin position="13"/>
        <end position="40"/>
    </location>
</feature>
<feature type="compositionally biased region" description="Low complexity" evidence="2">
    <location>
        <begin position="562"/>
        <end position="571"/>
    </location>
</feature>
<feature type="coiled-coil region" evidence="1">
    <location>
        <begin position="56"/>
        <end position="95"/>
    </location>
</feature>
<dbReference type="Proteomes" id="UP000309038">
    <property type="component" value="Unassembled WGS sequence"/>
</dbReference>
<feature type="region of interest" description="Disordered" evidence="2">
    <location>
        <begin position="1"/>
        <end position="44"/>
    </location>
</feature>
<proteinExistence type="predicted"/>